<proteinExistence type="predicted"/>
<name>A0ABV2DQ49_9HYPH</name>
<comment type="caution">
    <text evidence="2">The sequence shown here is derived from an EMBL/GenBank/DDBJ whole genome shotgun (WGS) entry which is preliminary data.</text>
</comment>
<evidence type="ECO:0000313" key="3">
    <source>
        <dbReference type="Proteomes" id="UP001548832"/>
    </source>
</evidence>
<dbReference type="RefSeq" id="WP_354464365.1">
    <property type="nucleotide sequence ID" value="NZ_JBEWSZ010000007.1"/>
</dbReference>
<organism evidence="2 3">
    <name type="scientific">Mesorhizobium shangrilense</name>
    <dbReference type="NCBI Taxonomy" id="460060"/>
    <lineage>
        <taxon>Bacteria</taxon>
        <taxon>Pseudomonadati</taxon>
        <taxon>Pseudomonadota</taxon>
        <taxon>Alphaproteobacteria</taxon>
        <taxon>Hyphomicrobiales</taxon>
        <taxon>Phyllobacteriaceae</taxon>
        <taxon>Mesorhizobium</taxon>
    </lineage>
</organism>
<protein>
    <submittedName>
        <fullName evidence="2">GNAT family N-acetyltransferase</fullName>
    </submittedName>
</protein>
<dbReference type="InterPro" id="IPR016181">
    <property type="entry name" value="Acyl_CoA_acyltransferase"/>
</dbReference>
<dbReference type="Gene3D" id="3.40.630.30">
    <property type="match status" value="1"/>
</dbReference>
<dbReference type="InterPro" id="IPR000182">
    <property type="entry name" value="GNAT_dom"/>
</dbReference>
<evidence type="ECO:0000313" key="2">
    <source>
        <dbReference type="EMBL" id="MET2832140.1"/>
    </source>
</evidence>
<dbReference type="Proteomes" id="UP001548832">
    <property type="component" value="Unassembled WGS sequence"/>
</dbReference>
<gene>
    <name evidence="2" type="ORF">ABVQ20_34860</name>
</gene>
<feature type="domain" description="N-acetyltransferase" evidence="1">
    <location>
        <begin position="8"/>
        <end position="170"/>
    </location>
</feature>
<reference evidence="2 3" key="1">
    <citation type="submission" date="2024-06" db="EMBL/GenBank/DDBJ databases">
        <authorList>
            <person name="Kim D.-U."/>
        </authorList>
    </citation>
    <scope>NUCLEOTIDE SEQUENCE [LARGE SCALE GENOMIC DNA]</scope>
    <source>
        <strain evidence="2 3">KACC15460</strain>
    </source>
</reference>
<sequence>MTYAQAMQHLSSLTARPPHGYSDKELDAFVKLVVSEGEVSHYGLLERIKGARGLVMLYDGKKLVGTAAIKNPEPDYRTAVFAKSKSNADAAAYPVELVYVVVAESHRRHKLGWRLVDAALSFASGSAVFATTHSNNAAMRRILPARGFTANGSPYPSTEHPGQEIHLFLRG</sequence>
<dbReference type="EMBL" id="JBEWSZ010000007">
    <property type="protein sequence ID" value="MET2832140.1"/>
    <property type="molecule type" value="Genomic_DNA"/>
</dbReference>
<dbReference type="PROSITE" id="PS51186">
    <property type="entry name" value="GNAT"/>
    <property type="match status" value="1"/>
</dbReference>
<dbReference type="Pfam" id="PF00583">
    <property type="entry name" value="Acetyltransf_1"/>
    <property type="match status" value="1"/>
</dbReference>
<keyword evidence="3" id="KW-1185">Reference proteome</keyword>
<accession>A0ABV2DQ49</accession>
<dbReference type="SUPFAM" id="SSF55729">
    <property type="entry name" value="Acyl-CoA N-acyltransferases (Nat)"/>
    <property type="match status" value="1"/>
</dbReference>
<evidence type="ECO:0000259" key="1">
    <source>
        <dbReference type="PROSITE" id="PS51186"/>
    </source>
</evidence>